<feature type="transmembrane region" description="Helical" evidence="1">
    <location>
        <begin position="154"/>
        <end position="172"/>
    </location>
</feature>
<protein>
    <submittedName>
        <fullName evidence="3">Oxygen tolerance</fullName>
    </submittedName>
</protein>
<gene>
    <name evidence="3" type="ORF">SAMN05660918_1573</name>
</gene>
<accession>A0A1H6TNK9</accession>
<dbReference type="OrthoDB" id="9807384at2"/>
<evidence type="ECO:0000256" key="1">
    <source>
        <dbReference type="SAM" id="Phobius"/>
    </source>
</evidence>
<feature type="transmembrane region" description="Helical" evidence="1">
    <location>
        <begin position="328"/>
        <end position="347"/>
    </location>
</feature>
<dbReference type="InterPro" id="IPR025738">
    <property type="entry name" value="BatD"/>
</dbReference>
<dbReference type="Proteomes" id="UP000199702">
    <property type="component" value="Unassembled WGS sequence"/>
</dbReference>
<sequence length="532" mass="61342">MKFRFLFLLIFSISVGFSQTVGTTVSKNEIKIGEQIQLTLKTKVNEKDLVVFPDLDSIGKLEVVESFPPKKTKKANQIEWIKKYNLTQFDAGKYKIPSLEVVVNKKKINSESIEISVVDVAIDTTKQKMHDIKEDEVVNFKNEEKSNELTDKDVILGFLFALVLGAIFYLILRLKHRNKKKAEQYISPYNKAFLRFSEVNKHSNSKEYYSGLTEIIKSYFEKTLEFSALESTTEQFILKLKNAVAEKKFEISETTISQIEKLFTKADLVKFAKISVSEEEQNADKLVSENIISVFHKTLPTSAEEQRFALAKLVEEQKQHKYKNIRQTAFIVTFLVSIVSVVFFFGWENVTNYFNAKINGKDADYYLKKEWMVSEYGLPILQIETPEILVRDSVTSKNPNIKNISQFSWQKVSDKLSISIQTVAYKDSIKPDLKEIFNDELGNLMQLQAKKIKTTARKFKNVKDLSGDILEGTYEINDGSETKPMRFLTVFISDSYGLQTIRITHESKDKFAKNFIERVTNSLEQINQEEDE</sequence>
<dbReference type="CDD" id="cd12087">
    <property type="entry name" value="TM_EGFR-like"/>
    <property type="match status" value="1"/>
</dbReference>
<keyword evidence="1" id="KW-1133">Transmembrane helix</keyword>
<evidence type="ECO:0000256" key="2">
    <source>
        <dbReference type="SAM" id="SignalP"/>
    </source>
</evidence>
<keyword evidence="2" id="KW-0732">Signal</keyword>
<keyword evidence="4" id="KW-1185">Reference proteome</keyword>
<dbReference type="Pfam" id="PF13584">
    <property type="entry name" value="BatD"/>
    <property type="match status" value="1"/>
</dbReference>
<evidence type="ECO:0000313" key="4">
    <source>
        <dbReference type="Proteomes" id="UP000199702"/>
    </source>
</evidence>
<name>A0A1H6TNK9_9FLAO</name>
<keyword evidence="1" id="KW-0812">Transmembrane</keyword>
<reference evidence="4" key="1">
    <citation type="submission" date="2016-10" db="EMBL/GenBank/DDBJ databases">
        <authorList>
            <person name="Varghese N."/>
            <person name="Submissions S."/>
        </authorList>
    </citation>
    <scope>NUCLEOTIDE SEQUENCE [LARGE SCALE GENOMIC DNA]</scope>
    <source>
        <strain evidence="4">DSM 17934</strain>
    </source>
</reference>
<evidence type="ECO:0000313" key="3">
    <source>
        <dbReference type="EMBL" id="SEI77342.1"/>
    </source>
</evidence>
<feature type="chain" id="PRO_5011508219" evidence="2">
    <location>
        <begin position="19"/>
        <end position="532"/>
    </location>
</feature>
<dbReference type="EMBL" id="FNYA01000003">
    <property type="protein sequence ID" value="SEI77342.1"/>
    <property type="molecule type" value="Genomic_DNA"/>
</dbReference>
<proteinExistence type="predicted"/>
<feature type="signal peptide" evidence="2">
    <location>
        <begin position="1"/>
        <end position="18"/>
    </location>
</feature>
<keyword evidence="1" id="KW-0472">Membrane</keyword>
<dbReference type="RefSeq" id="WP_091311003.1">
    <property type="nucleotide sequence ID" value="NZ_CBCSJU010000008.1"/>
</dbReference>
<organism evidence="3 4">
    <name type="scientific">Flavobacterium terrigena</name>
    <dbReference type="NCBI Taxonomy" id="402734"/>
    <lineage>
        <taxon>Bacteria</taxon>
        <taxon>Pseudomonadati</taxon>
        <taxon>Bacteroidota</taxon>
        <taxon>Flavobacteriia</taxon>
        <taxon>Flavobacteriales</taxon>
        <taxon>Flavobacteriaceae</taxon>
        <taxon>Flavobacterium</taxon>
    </lineage>
</organism>
<dbReference type="STRING" id="402734.SAMN05660918_1573"/>
<dbReference type="AlphaFoldDB" id="A0A1H6TNK9"/>